<dbReference type="EMBL" id="LR130778">
    <property type="protein sequence ID" value="VDN47565.1"/>
    <property type="molecule type" value="Genomic_DNA"/>
</dbReference>
<evidence type="ECO:0000259" key="1">
    <source>
        <dbReference type="SMART" id="SM00858"/>
    </source>
</evidence>
<dbReference type="RefSeq" id="WP_125136853.1">
    <property type="nucleotide sequence ID" value="NZ_LR130778.1"/>
</dbReference>
<dbReference type="InterPro" id="IPR013974">
    <property type="entry name" value="SAF"/>
</dbReference>
<name>A0A3P7NX62_9FIRM</name>
<feature type="domain" description="SAF" evidence="1">
    <location>
        <begin position="55"/>
        <end position="117"/>
    </location>
</feature>
<dbReference type="OrthoDB" id="2840666at2"/>
<dbReference type="CDD" id="cd11614">
    <property type="entry name" value="SAF_CpaB_FlgA_like"/>
    <property type="match status" value="1"/>
</dbReference>
<organism evidence="2 3">
    <name type="scientific">Petrocella atlantisensis</name>
    <dbReference type="NCBI Taxonomy" id="2173034"/>
    <lineage>
        <taxon>Bacteria</taxon>
        <taxon>Bacillati</taxon>
        <taxon>Bacillota</taxon>
        <taxon>Clostridia</taxon>
        <taxon>Lachnospirales</taxon>
        <taxon>Vallitaleaceae</taxon>
        <taxon>Petrocella</taxon>
    </lineage>
</organism>
<proteinExistence type="predicted"/>
<accession>A0A3P7NX62</accession>
<dbReference type="Pfam" id="PF08666">
    <property type="entry name" value="SAF"/>
    <property type="match status" value="1"/>
</dbReference>
<sequence>MSIIRQRTKNLLVAGFLGVVLCLLLITVLSLTFREEISEFLSTTIYQEKEVVLTHTIVVASKSLKKGSILTKEDVILSQIDAEKSIDSSYTEASSLLGKKLLMDVDKNLPLTPSMFMEDALVDKNLRIYEFGFIELPYLLEDTDVVDVRIAFPTGQDYIVLAKKSIQSFERSRDQVHMGLLDLALEEEEVLRMSSAMVDTYLTEGTRVYLVKYINADQQAPSVVNYPVNQSVLALYMENPNIFKIPNAEQVLSKRRVLDASLLTLLDEAGVRF</sequence>
<keyword evidence="3" id="KW-1185">Reference proteome</keyword>
<reference evidence="2 3" key="1">
    <citation type="submission" date="2018-09" db="EMBL/GenBank/DDBJ databases">
        <authorList>
            <person name="Postec A."/>
        </authorList>
    </citation>
    <scope>NUCLEOTIDE SEQUENCE [LARGE SCALE GENOMIC DNA]</scope>
    <source>
        <strain evidence="2">70B-A</strain>
    </source>
</reference>
<dbReference type="Proteomes" id="UP000279029">
    <property type="component" value="Chromosome"/>
</dbReference>
<protein>
    <recommendedName>
        <fullName evidence="1">SAF domain-containing protein</fullName>
    </recommendedName>
</protein>
<gene>
    <name evidence="2" type="ORF">PATL70BA_1678</name>
</gene>
<dbReference type="Gene3D" id="3.90.1210.10">
    <property type="entry name" value="Antifreeze-like/N-acetylneuraminic acid synthase C-terminal domain"/>
    <property type="match status" value="1"/>
</dbReference>
<evidence type="ECO:0000313" key="3">
    <source>
        <dbReference type="Proteomes" id="UP000279029"/>
    </source>
</evidence>
<dbReference type="AlphaFoldDB" id="A0A3P7NX62"/>
<evidence type="ECO:0000313" key="2">
    <source>
        <dbReference type="EMBL" id="VDN47565.1"/>
    </source>
</evidence>
<dbReference type="KEGG" id="cbar:PATL70BA_1678"/>
<dbReference type="SMART" id="SM00858">
    <property type="entry name" value="SAF"/>
    <property type="match status" value="1"/>
</dbReference>